<name>A0ACA9S187_9GLOM</name>
<evidence type="ECO:0000313" key="2">
    <source>
        <dbReference type="Proteomes" id="UP000789920"/>
    </source>
</evidence>
<evidence type="ECO:0000313" key="1">
    <source>
        <dbReference type="EMBL" id="CAG8821518.1"/>
    </source>
</evidence>
<feature type="non-terminal residue" evidence="1">
    <location>
        <position position="68"/>
    </location>
</feature>
<gene>
    <name evidence="1" type="ORF">RPERSI_LOCUS25603</name>
</gene>
<organism evidence="1 2">
    <name type="scientific">Racocetra persica</name>
    <dbReference type="NCBI Taxonomy" id="160502"/>
    <lineage>
        <taxon>Eukaryota</taxon>
        <taxon>Fungi</taxon>
        <taxon>Fungi incertae sedis</taxon>
        <taxon>Mucoromycota</taxon>
        <taxon>Glomeromycotina</taxon>
        <taxon>Glomeromycetes</taxon>
        <taxon>Diversisporales</taxon>
        <taxon>Gigasporaceae</taxon>
        <taxon>Racocetra</taxon>
    </lineage>
</organism>
<dbReference type="EMBL" id="CAJVQC010084964">
    <property type="protein sequence ID" value="CAG8821518.1"/>
    <property type="molecule type" value="Genomic_DNA"/>
</dbReference>
<protein>
    <submittedName>
        <fullName evidence="1">33581_t:CDS:1</fullName>
    </submittedName>
</protein>
<feature type="non-terminal residue" evidence="1">
    <location>
        <position position="1"/>
    </location>
</feature>
<dbReference type="Proteomes" id="UP000789920">
    <property type="component" value="Unassembled WGS sequence"/>
</dbReference>
<comment type="caution">
    <text evidence="1">The sequence shown here is derived from an EMBL/GenBank/DDBJ whole genome shotgun (WGS) entry which is preliminary data.</text>
</comment>
<reference evidence="1" key="1">
    <citation type="submission" date="2021-06" db="EMBL/GenBank/DDBJ databases">
        <authorList>
            <person name="Kallberg Y."/>
            <person name="Tangrot J."/>
            <person name="Rosling A."/>
        </authorList>
    </citation>
    <scope>NUCLEOTIDE SEQUENCE</scope>
    <source>
        <strain evidence="1">MA461A</strain>
    </source>
</reference>
<proteinExistence type="predicted"/>
<sequence length="68" mass="7788">QDVDNRIAVKLNSKKVSYSCSFGFCKKALDLAITNSKRHLAGKRYLSTIENRNSKYIHSSNQDERLEP</sequence>
<accession>A0ACA9S187</accession>
<keyword evidence="2" id="KW-1185">Reference proteome</keyword>